<dbReference type="GeneID" id="92510697"/>
<name>A0A836GUH5_9TRYP</name>
<feature type="coiled-coil region" evidence="1">
    <location>
        <begin position="265"/>
        <end position="317"/>
    </location>
</feature>
<dbReference type="AlphaFoldDB" id="A0A836GUH5"/>
<gene>
    <name evidence="3" type="ORF">LSCM1_00535</name>
</gene>
<sequence length="393" mass="44296">MRLPMMSALNDSRGDSGRSLPGGKPHAPRLQGTLSSSHDDDAGVSSRGGGICEVEAVIDRPHIHRSEDEDPVEVLSSPEQLLSLVQRDVRRHECQIASLLCEKHQHCEHLANVYAELEKVLHRIQLVSPQDLKRHAASLSTSKFCASSSEEDGHAASGATSALASSMQERFHEVLQQHQDRVYDVLVDYRQQIDRHEQETSRRLRAVEDLVAQIQSEVRELQHTSRAQIEELRLFQQDMRQNLEAMVTQQNAERVTLDATSEAQHLRAEKLLSKIQEDIARLRADTKVTRTQQAESSKELEDQIRRLSLAQRKTEQALEVQGASIVQLQNQDSLEGAFHEVKDWLGDLEKRMVSRGELLQWTESLQSEIHQMRRVSGASIAHHVESCAPGQDA</sequence>
<dbReference type="RefSeq" id="XP_067174290.1">
    <property type="nucleotide sequence ID" value="XM_067318185.1"/>
</dbReference>
<dbReference type="EMBL" id="JAFEUZ010000036">
    <property type="protein sequence ID" value="KAG5464353.1"/>
    <property type="molecule type" value="Genomic_DNA"/>
</dbReference>
<proteinExistence type="predicted"/>
<protein>
    <submittedName>
        <fullName evidence="3">Uncharacterized protein</fullName>
    </submittedName>
</protein>
<evidence type="ECO:0000256" key="2">
    <source>
        <dbReference type="SAM" id="MobiDB-lite"/>
    </source>
</evidence>
<keyword evidence="1" id="KW-0175">Coiled coil</keyword>
<accession>A0A836GUH5</accession>
<organism evidence="3 4">
    <name type="scientific">Leishmania martiniquensis</name>
    <dbReference type="NCBI Taxonomy" id="1580590"/>
    <lineage>
        <taxon>Eukaryota</taxon>
        <taxon>Discoba</taxon>
        <taxon>Euglenozoa</taxon>
        <taxon>Kinetoplastea</taxon>
        <taxon>Metakinetoplastina</taxon>
        <taxon>Trypanosomatida</taxon>
        <taxon>Trypanosomatidae</taxon>
        <taxon>Leishmaniinae</taxon>
        <taxon>Leishmania</taxon>
    </lineage>
</organism>
<comment type="caution">
    <text evidence="3">The sequence shown here is derived from an EMBL/GenBank/DDBJ whole genome shotgun (WGS) entry which is preliminary data.</text>
</comment>
<evidence type="ECO:0000313" key="3">
    <source>
        <dbReference type="EMBL" id="KAG5464353.1"/>
    </source>
</evidence>
<evidence type="ECO:0000256" key="1">
    <source>
        <dbReference type="SAM" id="Coils"/>
    </source>
</evidence>
<reference evidence="3 4" key="1">
    <citation type="submission" date="2021-03" db="EMBL/GenBank/DDBJ databases">
        <title>Leishmania (Mundinia) martiniquensis Genome sequencing and assembly.</title>
        <authorList>
            <person name="Almutairi H."/>
            <person name="Gatherer D."/>
        </authorList>
    </citation>
    <scope>NUCLEOTIDE SEQUENCE [LARGE SCALE GENOMIC DNA]</scope>
    <source>
        <strain evidence="3">LSCM1</strain>
    </source>
</reference>
<dbReference type="Proteomes" id="UP000673552">
    <property type="component" value="Chromosome 36"/>
</dbReference>
<feature type="region of interest" description="Disordered" evidence="2">
    <location>
        <begin position="1"/>
        <end position="48"/>
    </location>
</feature>
<evidence type="ECO:0000313" key="4">
    <source>
        <dbReference type="Proteomes" id="UP000673552"/>
    </source>
</evidence>
<dbReference type="OrthoDB" id="262831at2759"/>
<dbReference type="KEGG" id="lmat:92510697"/>
<keyword evidence="4" id="KW-1185">Reference proteome</keyword>